<dbReference type="OrthoDB" id="9786489at2"/>
<dbReference type="NCBIfam" id="TIGR00731">
    <property type="entry name" value="bL25_bact_ctc"/>
    <property type="match status" value="1"/>
</dbReference>
<evidence type="ECO:0000256" key="2">
    <source>
        <dbReference type="ARBA" id="ARBA00022884"/>
    </source>
</evidence>
<dbReference type="Gene3D" id="2.40.240.10">
    <property type="entry name" value="Ribosomal Protein L25, Chain P"/>
    <property type="match status" value="1"/>
</dbReference>
<protein>
    <recommendedName>
        <fullName evidence="5">Large ribosomal subunit protein bL25</fullName>
    </recommendedName>
    <alternativeName>
        <fullName evidence="5">General stress protein CTC</fullName>
    </alternativeName>
</protein>
<proteinExistence type="inferred from homology"/>
<evidence type="ECO:0000259" key="6">
    <source>
        <dbReference type="Pfam" id="PF01386"/>
    </source>
</evidence>
<keyword evidence="2 5" id="KW-0694">RNA-binding</keyword>
<dbReference type="Pfam" id="PF01386">
    <property type="entry name" value="Ribosomal_L25p"/>
    <property type="match status" value="1"/>
</dbReference>
<dbReference type="RefSeq" id="WP_073083056.1">
    <property type="nucleotide sequence ID" value="NZ_FRBL01000006.1"/>
</dbReference>
<keyword evidence="9" id="KW-1185">Reference proteome</keyword>
<organism evidence="8 9">
    <name type="scientific">Chitinophaga jiangningensis</name>
    <dbReference type="NCBI Taxonomy" id="1419482"/>
    <lineage>
        <taxon>Bacteria</taxon>
        <taxon>Pseudomonadati</taxon>
        <taxon>Bacteroidota</taxon>
        <taxon>Chitinophagia</taxon>
        <taxon>Chitinophagales</taxon>
        <taxon>Chitinophagaceae</taxon>
        <taxon>Chitinophaga</taxon>
    </lineage>
</organism>
<dbReference type="CDD" id="cd00495">
    <property type="entry name" value="Ribosomal_L25_TL5_CTC"/>
    <property type="match status" value="1"/>
</dbReference>
<dbReference type="Gene3D" id="2.170.120.20">
    <property type="entry name" value="Ribosomal protein L25, beta domain"/>
    <property type="match status" value="1"/>
</dbReference>
<dbReference type="InterPro" id="IPR037121">
    <property type="entry name" value="Ribosomal_bL25_C"/>
</dbReference>
<evidence type="ECO:0000256" key="1">
    <source>
        <dbReference type="ARBA" id="ARBA00022730"/>
    </source>
</evidence>
<dbReference type="AlphaFoldDB" id="A0A1M7FFR9"/>
<dbReference type="GO" id="GO:0008097">
    <property type="term" value="F:5S rRNA binding"/>
    <property type="evidence" value="ECO:0007669"/>
    <property type="project" value="InterPro"/>
</dbReference>
<evidence type="ECO:0000313" key="9">
    <source>
        <dbReference type="Proteomes" id="UP000184420"/>
    </source>
</evidence>
<dbReference type="InterPro" id="IPR020930">
    <property type="entry name" value="Ribosomal_uL5_bac-type"/>
</dbReference>
<gene>
    <name evidence="5" type="primary">rplY</name>
    <name evidence="5" type="synonym">ctc</name>
    <name evidence="8" type="ORF">SAMN05444266_106127</name>
</gene>
<dbReference type="InterPro" id="IPR011035">
    <property type="entry name" value="Ribosomal_bL25/Gln-tRNA_synth"/>
</dbReference>
<name>A0A1M7FFR9_9BACT</name>
<dbReference type="STRING" id="1419482.SAMN05444266_106127"/>
<dbReference type="GO" id="GO:0003735">
    <property type="term" value="F:structural constituent of ribosome"/>
    <property type="evidence" value="ECO:0007669"/>
    <property type="project" value="InterPro"/>
</dbReference>
<comment type="similarity">
    <text evidence="5">Belongs to the bacterial ribosomal protein bL25 family. CTC subfamily.</text>
</comment>
<feature type="domain" description="Large ribosomal subunit protein bL25 L25" evidence="6">
    <location>
        <begin position="6"/>
        <end position="90"/>
    </location>
</feature>
<dbReference type="SUPFAM" id="SSF50715">
    <property type="entry name" value="Ribosomal protein L25-like"/>
    <property type="match status" value="1"/>
</dbReference>
<dbReference type="PANTHER" id="PTHR33284">
    <property type="entry name" value="RIBOSOMAL PROTEIN L25/GLN-TRNA SYNTHETASE, ANTI-CODON-BINDING DOMAIN-CONTAINING PROTEIN"/>
    <property type="match status" value="1"/>
</dbReference>
<sequence length="196" mass="21549">MNTITIEGELRSEFGKKATRQLRSEEKVPCVIYGGAEVVSFSAPAKSFKNLVYTSAFQVAEIKLGAKTYRAVMKDLQFDVVTDELSHIDFMELVEDKPVAVTLPIKLVGQSVGVKAGGKLVTKLKALKVIALPKHLVENIEVSIDNLELNGNIRVEDVKVEGITITNSPRIPIASVVMTRQLRQEEATAEKDAKKK</sequence>
<dbReference type="HAMAP" id="MF_01334">
    <property type="entry name" value="Ribosomal_bL25_CTC"/>
    <property type="match status" value="1"/>
</dbReference>
<evidence type="ECO:0000259" key="7">
    <source>
        <dbReference type="Pfam" id="PF14693"/>
    </source>
</evidence>
<keyword evidence="1 5" id="KW-0699">rRNA-binding</keyword>
<comment type="subunit">
    <text evidence="5">Part of the 50S ribosomal subunit; part of the 5S rRNA/L5/L18/L25 subcomplex. Contacts the 5S rRNA. Binds to the 5S rRNA independently of L5 and L18.</text>
</comment>
<evidence type="ECO:0000256" key="3">
    <source>
        <dbReference type="ARBA" id="ARBA00022980"/>
    </source>
</evidence>
<dbReference type="InterPro" id="IPR020057">
    <property type="entry name" value="Ribosomal_bL25_b-dom"/>
</dbReference>
<evidence type="ECO:0000256" key="4">
    <source>
        <dbReference type="ARBA" id="ARBA00023274"/>
    </source>
</evidence>
<evidence type="ECO:0000313" key="8">
    <source>
        <dbReference type="EMBL" id="SHM02952.1"/>
    </source>
</evidence>
<dbReference type="PANTHER" id="PTHR33284:SF1">
    <property type="entry name" value="RIBOSOMAL PROTEIN L25_GLN-TRNA SYNTHETASE, ANTI-CODON-BINDING DOMAIN-CONTAINING PROTEIN"/>
    <property type="match status" value="1"/>
</dbReference>
<dbReference type="Proteomes" id="UP000184420">
    <property type="component" value="Unassembled WGS sequence"/>
</dbReference>
<accession>A0A1M7FFR9</accession>
<dbReference type="GO" id="GO:0006412">
    <property type="term" value="P:translation"/>
    <property type="evidence" value="ECO:0007669"/>
    <property type="project" value="UniProtKB-UniRule"/>
</dbReference>
<dbReference type="EMBL" id="FRBL01000006">
    <property type="protein sequence ID" value="SHM02952.1"/>
    <property type="molecule type" value="Genomic_DNA"/>
</dbReference>
<dbReference type="InterPro" id="IPR001021">
    <property type="entry name" value="Ribosomal_bL25_long"/>
</dbReference>
<dbReference type="GO" id="GO:0022625">
    <property type="term" value="C:cytosolic large ribosomal subunit"/>
    <property type="evidence" value="ECO:0007669"/>
    <property type="project" value="TreeGrafter"/>
</dbReference>
<dbReference type="Pfam" id="PF14693">
    <property type="entry name" value="Ribosomal_TL5_C"/>
    <property type="match status" value="1"/>
</dbReference>
<dbReference type="InterPro" id="IPR020056">
    <property type="entry name" value="Rbsml_bL25/Gln-tRNA_synth_N"/>
</dbReference>
<evidence type="ECO:0000256" key="5">
    <source>
        <dbReference type="HAMAP-Rule" id="MF_01334"/>
    </source>
</evidence>
<feature type="domain" description="Large ribosomal subunit protein bL25 beta" evidence="7">
    <location>
        <begin position="99"/>
        <end position="179"/>
    </location>
</feature>
<dbReference type="InterPro" id="IPR029751">
    <property type="entry name" value="Ribosomal_L25_dom"/>
</dbReference>
<comment type="function">
    <text evidence="5">This is one of the proteins that binds to the 5S RNA in the ribosome where it forms part of the central protuberance.</text>
</comment>
<keyword evidence="4 5" id="KW-0687">Ribonucleoprotein</keyword>
<keyword evidence="3 5" id="KW-0689">Ribosomal protein</keyword>
<reference evidence="8 9" key="1">
    <citation type="submission" date="2016-11" db="EMBL/GenBank/DDBJ databases">
        <authorList>
            <person name="Jaros S."/>
            <person name="Januszkiewicz K."/>
            <person name="Wedrychowicz H."/>
        </authorList>
    </citation>
    <scope>NUCLEOTIDE SEQUENCE [LARGE SCALE GENOMIC DNA]</scope>
    <source>
        <strain evidence="8 9">DSM 27406</strain>
    </source>
</reference>